<dbReference type="Proteomes" id="UP000265520">
    <property type="component" value="Unassembled WGS sequence"/>
</dbReference>
<evidence type="ECO:0000313" key="2">
    <source>
        <dbReference type="Proteomes" id="UP000265520"/>
    </source>
</evidence>
<protein>
    <submittedName>
        <fullName evidence="1">Uncharacterized protein</fullName>
    </submittedName>
</protein>
<comment type="caution">
    <text evidence="1">The sequence shown here is derived from an EMBL/GenBank/DDBJ whole genome shotgun (WGS) entry which is preliminary data.</text>
</comment>
<reference evidence="1 2" key="1">
    <citation type="journal article" date="2018" name="Front. Plant Sci.">
        <title>Red Clover (Trifolium pratense) and Zigzag Clover (T. medium) - A Picture of Genomic Similarities and Differences.</title>
        <authorList>
            <person name="Dluhosova J."/>
            <person name="Istvanek J."/>
            <person name="Nedelnik J."/>
            <person name="Repkova J."/>
        </authorList>
    </citation>
    <scope>NUCLEOTIDE SEQUENCE [LARGE SCALE GENOMIC DNA]</scope>
    <source>
        <strain evidence="2">cv. 10/8</strain>
        <tissue evidence="1">Leaf</tissue>
    </source>
</reference>
<organism evidence="1 2">
    <name type="scientific">Trifolium medium</name>
    <dbReference type="NCBI Taxonomy" id="97028"/>
    <lineage>
        <taxon>Eukaryota</taxon>
        <taxon>Viridiplantae</taxon>
        <taxon>Streptophyta</taxon>
        <taxon>Embryophyta</taxon>
        <taxon>Tracheophyta</taxon>
        <taxon>Spermatophyta</taxon>
        <taxon>Magnoliopsida</taxon>
        <taxon>eudicotyledons</taxon>
        <taxon>Gunneridae</taxon>
        <taxon>Pentapetalae</taxon>
        <taxon>rosids</taxon>
        <taxon>fabids</taxon>
        <taxon>Fabales</taxon>
        <taxon>Fabaceae</taxon>
        <taxon>Papilionoideae</taxon>
        <taxon>50 kb inversion clade</taxon>
        <taxon>NPAAA clade</taxon>
        <taxon>Hologalegina</taxon>
        <taxon>IRL clade</taxon>
        <taxon>Trifolieae</taxon>
        <taxon>Trifolium</taxon>
    </lineage>
</organism>
<dbReference type="EMBL" id="LXQA010493637">
    <property type="protein sequence ID" value="MCI55279.1"/>
    <property type="molecule type" value="Genomic_DNA"/>
</dbReference>
<dbReference type="AlphaFoldDB" id="A0A392T2L2"/>
<name>A0A392T2L2_9FABA</name>
<accession>A0A392T2L2</accession>
<proteinExistence type="predicted"/>
<evidence type="ECO:0000313" key="1">
    <source>
        <dbReference type="EMBL" id="MCI55279.1"/>
    </source>
</evidence>
<sequence>MAGSGRMAWAPDQSARLSFPNSYGVRINSSADVGYAEALLMVVELEAQDTPVVGTALGLPLPR</sequence>
<feature type="non-terminal residue" evidence="1">
    <location>
        <position position="63"/>
    </location>
</feature>
<keyword evidence="2" id="KW-1185">Reference proteome</keyword>